<keyword evidence="5" id="KW-0678">Repressor</keyword>
<dbReference type="InterPro" id="IPR050485">
    <property type="entry name" value="Proline_metab_enzyme"/>
</dbReference>
<comment type="pathway">
    <text evidence="5">Amino-acid degradation; L-proline degradation into L-glutamate; L-glutamate from L-proline: step 1/2.</text>
</comment>
<dbReference type="Proteomes" id="UP001597102">
    <property type="component" value="Unassembled WGS sequence"/>
</dbReference>
<evidence type="ECO:0000256" key="2">
    <source>
        <dbReference type="ARBA" id="ARBA00023002"/>
    </source>
</evidence>
<comment type="cofactor">
    <cofactor evidence="5">
        <name>FAD</name>
        <dbReference type="ChEBI" id="CHEBI:57692"/>
    </cofactor>
</comment>
<evidence type="ECO:0000256" key="1">
    <source>
        <dbReference type="ARBA" id="ARBA00004786"/>
    </source>
</evidence>
<keyword evidence="5" id="KW-0285">Flavoprotein</keyword>
<dbReference type="PROSITE" id="PS00687">
    <property type="entry name" value="ALDEHYDE_DEHYDR_GLU"/>
    <property type="match status" value="1"/>
</dbReference>
<dbReference type="PANTHER" id="PTHR42862:SF1">
    <property type="entry name" value="DELTA-1-PYRROLINE-5-CARBOXYLATE DEHYDROGENASE 2, ISOFORM A-RELATED"/>
    <property type="match status" value="1"/>
</dbReference>
<reference evidence="13" key="1">
    <citation type="journal article" date="2019" name="Int. J. Syst. Evol. Microbiol.">
        <title>The Global Catalogue of Microorganisms (GCM) 10K type strain sequencing project: providing services to taxonomists for standard genome sequencing and annotation.</title>
        <authorList>
            <consortium name="The Broad Institute Genomics Platform"/>
            <consortium name="The Broad Institute Genome Sequencing Center for Infectious Disease"/>
            <person name="Wu L."/>
            <person name="Ma J."/>
        </authorList>
    </citation>
    <scope>NUCLEOTIDE SEQUENCE [LARGE SCALE GENOMIC DNA]</scope>
    <source>
        <strain evidence="13">CCUG 61697</strain>
    </source>
</reference>
<dbReference type="InterPro" id="IPR024089">
    <property type="entry name" value="PRODH_PutA_dom_I/II"/>
</dbReference>
<keyword evidence="5" id="KW-0805">Transcription regulation</keyword>
<dbReference type="SUPFAM" id="SSF53720">
    <property type="entry name" value="ALDH-like"/>
    <property type="match status" value="1"/>
</dbReference>
<feature type="domain" description="Proline dehydrogenase" evidence="9">
    <location>
        <begin position="193"/>
        <end position="492"/>
    </location>
</feature>
<dbReference type="InterPro" id="IPR002872">
    <property type="entry name" value="Proline_DH_dom"/>
</dbReference>
<dbReference type="EC" id="1.5.5.2" evidence="5"/>
<keyword evidence="2 5" id="KW-0560">Oxidoreductase</keyword>
<dbReference type="InterPro" id="IPR029510">
    <property type="entry name" value="Ald_DH_CS_GLU"/>
</dbReference>
<comment type="caution">
    <text evidence="12">The sequence shown here is derived from an EMBL/GenBank/DDBJ whole genome shotgun (WGS) entry which is preliminary data.</text>
</comment>
<dbReference type="SUPFAM" id="SSF51730">
    <property type="entry name" value="FAD-linked oxidoreductase"/>
    <property type="match status" value="1"/>
</dbReference>
<dbReference type="Gene3D" id="3.40.605.10">
    <property type="entry name" value="Aldehyde Dehydrogenase, Chain A, domain 1"/>
    <property type="match status" value="1"/>
</dbReference>
<dbReference type="InterPro" id="IPR041349">
    <property type="entry name" value="PRODH"/>
</dbReference>
<keyword evidence="5" id="KW-0804">Transcription</keyword>
<feature type="active site" evidence="6">
    <location>
        <position position="811"/>
    </location>
</feature>
<dbReference type="Pfam" id="PF01619">
    <property type="entry name" value="Pro_dh"/>
    <property type="match status" value="1"/>
</dbReference>
<evidence type="ECO:0000256" key="5">
    <source>
        <dbReference type="PIRNR" id="PIRNR000197"/>
    </source>
</evidence>
<dbReference type="NCBIfam" id="TIGR01238">
    <property type="entry name" value="D1pyr5carbox3"/>
    <property type="match status" value="1"/>
</dbReference>
<dbReference type="Pfam" id="PF14850">
    <property type="entry name" value="Pro_dh-DNA_bdg"/>
    <property type="match status" value="1"/>
</dbReference>
<dbReference type="CDD" id="cd07125">
    <property type="entry name" value="ALDH_PutA-P5CDH"/>
    <property type="match status" value="1"/>
</dbReference>
<accession>A0ABW3J9Y4</accession>
<comment type="catalytic activity">
    <reaction evidence="4 5">
        <text>L-glutamate 5-semialdehyde + NAD(+) + H2O = L-glutamate + NADH + 2 H(+)</text>
        <dbReference type="Rhea" id="RHEA:30235"/>
        <dbReference type="ChEBI" id="CHEBI:15377"/>
        <dbReference type="ChEBI" id="CHEBI:15378"/>
        <dbReference type="ChEBI" id="CHEBI:29985"/>
        <dbReference type="ChEBI" id="CHEBI:57540"/>
        <dbReference type="ChEBI" id="CHEBI:57945"/>
        <dbReference type="ChEBI" id="CHEBI:58066"/>
        <dbReference type="EC" id="1.2.1.88"/>
    </reaction>
</comment>
<proteinExistence type="inferred from homology"/>
<evidence type="ECO:0000259" key="8">
    <source>
        <dbReference type="Pfam" id="PF00171"/>
    </source>
</evidence>
<organism evidence="12 13">
    <name type="scientific">Methyloligella solikamskensis</name>
    <dbReference type="NCBI Taxonomy" id="1177756"/>
    <lineage>
        <taxon>Bacteria</taxon>
        <taxon>Pseudomonadati</taxon>
        <taxon>Pseudomonadota</taxon>
        <taxon>Alphaproteobacteria</taxon>
        <taxon>Hyphomicrobiales</taxon>
        <taxon>Hyphomicrobiaceae</taxon>
        <taxon>Methyloligella</taxon>
    </lineage>
</organism>
<dbReference type="EMBL" id="JBHTJO010000001">
    <property type="protein sequence ID" value="MFD0987124.1"/>
    <property type="molecule type" value="Genomic_DNA"/>
</dbReference>
<dbReference type="NCBIfam" id="NF008869">
    <property type="entry name" value="PRK11904.1"/>
    <property type="match status" value="1"/>
</dbReference>
<dbReference type="RefSeq" id="WP_379088527.1">
    <property type="nucleotide sequence ID" value="NZ_JBHTJO010000001.1"/>
</dbReference>
<dbReference type="InterPro" id="IPR024082">
    <property type="entry name" value="PRODH_PutA_dom_II"/>
</dbReference>
<feature type="domain" description="Proline dehydrogenase PutA" evidence="10">
    <location>
        <begin position="70"/>
        <end position="183"/>
    </location>
</feature>
<comment type="similarity">
    <text evidence="5">In the C-terminal section; belongs to the aldehyde dehydrogenase family.</text>
</comment>
<dbReference type="InterPro" id="IPR016163">
    <property type="entry name" value="Ald_DH_C"/>
</dbReference>
<dbReference type="Gene3D" id="3.20.20.220">
    <property type="match status" value="1"/>
</dbReference>
<dbReference type="InterPro" id="IPR015590">
    <property type="entry name" value="Aldehyde_DH_dom"/>
</dbReference>
<dbReference type="Gene3D" id="1.20.5.460">
    <property type="entry name" value="Single helix bin"/>
    <property type="match status" value="1"/>
</dbReference>
<evidence type="ECO:0000259" key="9">
    <source>
        <dbReference type="Pfam" id="PF01619"/>
    </source>
</evidence>
<keyword evidence="5" id="KW-0642">Proline metabolism</keyword>
<dbReference type="GO" id="GO:0003842">
    <property type="term" value="F:L-glutamate gamma-semialdehyde dehydrogenase activity"/>
    <property type="evidence" value="ECO:0007669"/>
    <property type="project" value="UniProtKB-EC"/>
</dbReference>
<evidence type="ECO:0000259" key="11">
    <source>
        <dbReference type="Pfam" id="PF18327"/>
    </source>
</evidence>
<evidence type="ECO:0000259" key="10">
    <source>
        <dbReference type="Pfam" id="PF14850"/>
    </source>
</evidence>
<protein>
    <recommendedName>
        <fullName evidence="5">Bifunctional protein PutA</fullName>
    </recommendedName>
    <domain>
        <recommendedName>
            <fullName evidence="5">Proline dehydrogenase</fullName>
            <ecNumber evidence="5">1.5.5.2</ecNumber>
        </recommendedName>
        <alternativeName>
            <fullName evidence="5">Proline oxidase</fullName>
        </alternativeName>
    </domain>
    <domain>
        <recommendedName>
            <fullName evidence="5">Delta-1-pyrroline-5-carboxylate dehydrogenase</fullName>
            <shortName evidence="5">P5C dehydrogenase</shortName>
            <ecNumber evidence="5">1.2.1.88</ecNumber>
        </recommendedName>
        <alternativeName>
            <fullName evidence="5">L-glutamate gamma-semialdehyde dehydrogenase</fullName>
        </alternativeName>
    </domain>
</protein>
<dbReference type="InterPro" id="IPR029041">
    <property type="entry name" value="FAD-linked_oxidoreductase-like"/>
</dbReference>
<feature type="domain" description="Proline utilization A proline dehydrogenase N-terminal" evidence="11">
    <location>
        <begin position="17"/>
        <end position="60"/>
    </location>
</feature>
<dbReference type="InterPro" id="IPR016161">
    <property type="entry name" value="Ald_DH/histidinol_DH"/>
</dbReference>
<evidence type="ECO:0000256" key="4">
    <source>
        <dbReference type="ARBA" id="ARBA00048142"/>
    </source>
</evidence>
<dbReference type="PANTHER" id="PTHR42862">
    <property type="entry name" value="DELTA-1-PYRROLINE-5-CARBOXYLATE DEHYDROGENASE 1, ISOFORM A-RELATED"/>
    <property type="match status" value="1"/>
</dbReference>
<sequence>MSSVQADEDARAKIPPRDGIAALLLADEDRLVEELIDQARFSEPERRQIERVARDLVQAARAGRQTYGGVDSFLHEYGLLTEEGVLLLCLAEALLRIPDKATADRLIAGTISAGDWAKHLGHSPSLFVNASTWGLMLTGRVLNWGTSNGNEISKRLQRLVSRTGEGVIRESLRHAMRILGGQFVLGETIEEAIRNGKDAAGRGYRFSYDMLGEAARSEDDAQRYLQRYAHAIEAIAADQGEPAKRDGETLHQRSGLSIKLSALHPRYEPSQAARMQAELLPRLKRLAVAMREAYLPLTIDAEEADRLDLSLSLLQPLFEDPDLAGWDGLGLAIQGYSKRVLPLIAWLAAVARATGRRIPMRLVKGAYWDSEIKWAQVAGLSSYPVFTRKVNTDVSYLAATRALMERPDCFFPQFATHNAHTIAAVHRLGEGADYEFQRLFGMGEPVHEAVISPDKLGRPCRIYAPVGGHSDLLAYLVRRLLENGANTSFVNRLADDEAPIAAIIADPVENAEANEPKANPRIPLPGEIFAPRKNAEGLPLWDNTTREPLIDDMRDVLQEGGFVAGPIVSGKLIARGEPYAITSPHDRQIEIGQCRNSDSDAVEAALDAAQAAAPDWDRRGGEERAAILEKAADLMEADRPAMMALLVREAGKTLENAQSDLREAVDHLRYAASQARENFGTPKRLPGPTGEENLLSLHRRGVFACISPWNFPLAIFSAQIGAALAAGNAVVAKPAEQTPLIAARAVRLIHEAGVPVDILHLLPGPGEVVGQALVKDARVNGVAFTGGTDTGIAINRDIAAREGPVVPLIAEMGGLNAMIVDSSALPEQVVDDVITSAFDSAGQRCSALRALFLQEEVADRILEMLTGAVRELSIGDPLDYSTDVGPVIDPQAKLALQAHKVRMRAEATEVLDLPLPDDLKSGTYVSPAIYEIGSLSELKAEVFGPILHVVRYPSDGLAAVCDQINASGFGLTLGLHSRVEQAAEYVAAHARVGNFYVNRNQIGAVVGAQPFGGEGLSGTGPKAGGPNYLERFATERVVTVNTTASGGNAKLLAATDEE</sequence>
<dbReference type="InterPro" id="IPR025703">
    <property type="entry name" value="Bifunct_PutA"/>
</dbReference>
<evidence type="ECO:0000256" key="7">
    <source>
        <dbReference type="RuleBase" id="RU003345"/>
    </source>
</evidence>
<keyword evidence="13" id="KW-1185">Reference proteome</keyword>
<name>A0ABW3J9Y4_9HYPH</name>
<dbReference type="InterPro" id="IPR016162">
    <property type="entry name" value="Ald_DH_N"/>
</dbReference>
<dbReference type="SUPFAM" id="SSF81935">
    <property type="entry name" value="N-terminal domain of bifunctional PutA protein"/>
    <property type="match status" value="1"/>
</dbReference>
<evidence type="ECO:0000313" key="13">
    <source>
        <dbReference type="Proteomes" id="UP001597102"/>
    </source>
</evidence>
<comment type="similarity">
    <text evidence="5">In the N-terminal section; belongs to the proline dehydrogenase family.</text>
</comment>
<evidence type="ECO:0000256" key="3">
    <source>
        <dbReference type="ARBA" id="ARBA00023027"/>
    </source>
</evidence>
<comment type="catalytic activity">
    <reaction evidence="5">
        <text>L-proline + a quinone = (S)-1-pyrroline-5-carboxylate + a quinol + H(+)</text>
        <dbReference type="Rhea" id="RHEA:23784"/>
        <dbReference type="ChEBI" id="CHEBI:15378"/>
        <dbReference type="ChEBI" id="CHEBI:17388"/>
        <dbReference type="ChEBI" id="CHEBI:24646"/>
        <dbReference type="ChEBI" id="CHEBI:60039"/>
        <dbReference type="ChEBI" id="CHEBI:132124"/>
        <dbReference type="EC" id="1.5.5.2"/>
    </reaction>
</comment>
<dbReference type="Gene3D" id="3.40.309.10">
    <property type="entry name" value="Aldehyde Dehydrogenase, Chain A, domain 2"/>
    <property type="match status" value="1"/>
</dbReference>
<dbReference type="GO" id="GO:0004657">
    <property type="term" value="F:proline dehydrogenase activity"/>
    <property type="evidence" value="ECO:0007669"/>
    <property type="project" value="UniProtKB-EC"/>
</dbReference>
<keyword evidence="3 5" id="KW-0520">NAD</keyword>
<dbReference type="InterPro" id="IPR016160">
    <property type="entry name" value="Ald_DH_CS_CYS"/>
</dbReference>
<dbReference type="InterPro" id="IPR005933">
    <property type="entry name" value="PutA_C"/>
</dbReference>
<dbReference type="PIRSF" id="PIRSF000197">
    <property type="entry name" value="Bifunct_PutA"/>
    <property type="match status" value="1"/>
</dbReference>
<evidence type="ECO:0000256" key="6">
    <source>
        <dbReference type="PROSITE-ProRule" id="PRU10007"/>
    </source>
</evidence>
<evidence type="ECO:0000313" key="12">
    <source>
        <dbReference type="EMBL" id="MFD0987124.1"/>
    </source>
</evidence>
<feature type="domain" description="Aldehyde dehydrogenase" evidence="8">
    <location>
        <begin position="578"/>
        <end position="1036"/>
    </location>
</feature>
<gene>
    <name evidence="12" type="primary">putA</name>
    <name evidence="12" type="ORF">ACFQ2F_08440</name>
</gene>
<dbReference type="Pfam" id="PF18327">
    <property type="entry name" value="PRODH"/>
    <property type="match status" value="1"/>
</dbReference>
<keyword evidence="5" id="KW-0274">FAD</keyword>
<dbReference type="EC" id="1.2.1.88" evidence="5"/>
<comment type="function">
    <text evidence="5">Oxidizes proline to glutamate for use as a carbon and nitrogen source.</text>
</comment>
<dbReference type="PROSITE" id="PS00070">
    <property type="entry name" value="ALDEHYDE_DEHYDR_CYS"/>
    <property type="match status" value="1"/>
</dbReference>
<keyword evidence="5" id="KW-0238">DNA-binding</keyword>
<comment type="pathway">
    <text evidence="1 5">Amino-acid degradation; L-proline degradation into L-glutamate; L-glutamate from L-proline: step 2/2.</text>
</comment>
<dbReference type="Pfam" id="PF00171">
    <property type="entry name" value="Aldedh"/>
    <property type="match status" value="1"/>
</dbReference>
<comment type="similarity">
    <text evidence="7">Belongs to the aldehyde dehydrogenase family.</text>
</comment>